<dbReference type="PROSITE" id="PS50995">
    <property type="entry name" value="HTH_MARR_2"/>
    <property type="match status" value="1"/>
</dbReference>
<dbReference type="InterPro" id="IPR039422">
    <property type="entry name" value="MarR/SlyA-like"/>
</dbReference>
<dbReference type="InterPro" id="IPR000835">
    <property type="entry name" value="HTH_MarR-typ"/>
</dbReference>
<dbReference type="GO" id="GO:0003700">
    <property type="term" value="F:DNA-binding transcription factor activity"/>
    <property type="evidence" value="ECO:0007669"/>
    <property type="project" value="InterPro"/>
</dbReference>
<proteinExistence type="predicted"/>
<gene>
    <name evidence="2" type="ORF">CHU93_11700</name>
</gene>
<dbReference type="Pfam" id="PF01047">
    <property type="entry name" value="MarR"/>
    <property type="match status" value="1"/>
</dbReference>
<evidence type="ECO:0000313" key="3">
    <source>
        <dbReference type="Proteomes" id="UP000216991"/>
    </source>
</evidence>
<comment type="caution">
    <text evidence="2">The sequence shown here is derived from an EMBL/GenBank/DDBJ whole genome shotgun (WGS) entry which is preliminary data.</text>
</comment>
<dbReference type="AlphaFoldDB" id="A0A255YC82"/>
<name>A0A255YC82_9SPHN</name>
<dbReference type="PANTHER" id="PTHR33164:SF57">
    <property type="entry name" value="MARR-FAMILY TRANSCRIPTIONAL REGULATOR"/>
    <property type="match status" value="1"/>
</dbReference>
<evidence type="ECO:0000313" key="2">
    <source>
        <dbReference type="EMBL" id="OYQ26773.1"/>
    </source>
</evidence>
<dbReference type="SMART" id="SM00347">
    <property type="entry name" value="HTH_MARR"/>
    <property type="match status" value="1"/>
</dbReference>
<accession>A0A255YC82</accession>
<dbReference type="Gene3D" id="1.10.10.10">
    <property type="entry name" value="Winged helix-like DNA-binding domain superfamily/Winged helix DNA-binding domain"/>
    <property type="match status" value="1"/>
</dbReference>
<organism evidence="2 3">
    <name type="scientific">Sandarakinorhabdus cyanobacteriorum</name>
    <dbReference type="NCBI Taxonomy" id="1981098"/>
    <lineage>
        <taxon>Bacteria</taxon>
        <taxon>Pseudomonadati</taxon>
        <taxon>Pseudomonadota</taxon>
        <taxon>Alphaproteobacteria</taxon>
        <taxon>Sphingomonadales</taxon>
        <taxon>Sphingosinicellaceae</taxon>
        <taxon>Sandarakinorhabdus</taxon>
    </lineage>
</organism>
<dbReference type="PRINTS" id="PR00598">
    <property type="entry name" value="HTHMARR"/>
</dbReference>
<dbReference type="OrthoDB" id="7875071at2"/>
<protein>
    <recommendedName>
        <fullName evidence="1">HTH marR-type domain-containing protein</fullName>
    </recommendedName>
</protein>
<sequence length="189" mass="19783">MPARQRRSMLAEYARRTYIAGMSNDDLANQLGALALALADDMRAAAETAAGEPGPAAAALVLAGHVPDLSIAALAPAVGLSHPGAVRLVDRLVADGLMQRQPSPQDRRAVQLQLTPAGRARAMAVQAARTAPLRQLVAMLDPGETDVLAGAVARLLAARVESMADALRLCRLCDHDRCDNCPAERALPA</sequence>
<dbReference type="InterPro" id="IPR036388">
    <property type="entry name" value="WH-like_DNA-bd_sf"/>
</dbReference>
<evidence type="ECO:0000259" key="1">
    <source>
        <dbReference type="PROSITE" id="PS50995"/>
    </source>
</evidence>
<dbReference type="InterPro" id="IPR036390">
    <property type="entry name" value="WH_DNA-bd_sf"/>
</dbReference>
<feature type="domain" description="HTH marR-type" evidence="1">
    <location>
        <begin position="24"/>
        <end position="157"/>
    </location>
</feature>
<reference evidence="2 3" key="1">
    <citation type="submission" date="2017-07" db="EMBL/GenBank/DDBJ databases">
        <title>Sandarakinorhabdus cyanobacteriorum sp. nov., a novel bacterium isolated from cyanobacterial aggregates in a eutrophic lake.</title>
        <authorList>
            <person name="Cai H."/>
        </authorList>
    </citation>
    <scope>NUCLEOTIDE SEQUENCE [LARGE SCALE GENOMIC DNA]</scope>
    <source>
        <strain evidence="2 3">TH057</strain>
    </source>
</reference>
<dbReference type="Proteomes" id="UP000216991">
    <property type="component" value="Unassembled WGS sequence"/>
</dbReference>
<dbReference type="SUPFAM" id="SSF46785">
    <property type="entry name" value="Winged helix' DNA-binding domain"/>
    <property type="match status" value="1"/>
</dbReference>
<keyword evidence="3" id="KW-1185">Reference proteome</keyword>
<dbReference type="GO" id="GO:0006950">
    <property type="term" value="P:response to stress"/>
    <property type="evidence" value="ECO:0007669"/>
    <property type="project" value="TreeGrafter"/>
</dbReference>
<dbReference type="EMBL" id="NOXT01000116">
    <property type="protein sequence ID" value="OYQ26773.1"/>
    <property type="molecule type" value="Genomic_DNA"/>
</dbReference>
<dbReference type="PANTHER" id="PTHR33164">
    <property type="entry name" value="TRANSCRIPTIONAL REGULATOR, MARR FAMILY"/>
    <property type="match status" value="1"/>
</dbReference>